<dbReference type="RefSeq" id="WP_214420731.1">
    <property type="nucleotide sequence ID" value="NZ_CP075546.1"/>
</dbReference>
<dbReference type="NCBIfam" id="TIGR00566">
    <property type="entry name" value="trpG_papA"/>
    <property type="match status" value="1"/>
</dbReference>
<keyword evidence="5" id="KW-0315">Glutamine amidotransferase</keyword>
<dbReference type="GO" id="GO:0004049">
    <property type="term" value="F:anthranilate synthase activity"/>
    <property type="evidence" value="ECO:0007669"/>
    <property type="project" value="UniProtKB-EC"/>
</dbReference>
<organism evidence="10 11">
    <name type="scientific">Methanospirillum purgamenti</name>
    <dbReference type="NCBI Taxonomy" id="2834276"/>
    <lineage>
        <taxon>Archaea</taxon>
        <taxon>Methanobacteriati</taxon>
        <taxon>Methanobacteriota</taxon>
        <taxon>Stenosarchaea group</taxon>
        <taxon>Methanomicrobia</taxon>
        <taxon>Methanomicrobiales</taxon>
        <taxon>Methanospirillaceae</taxon>
        <taxon>Methanospirillum</taxon>
    </lineage>
</organism>
<dbReference type="PANTHER" id="PTHR43418:SF4">
    <property type="entry name" value="MULTIFUNCTIONAL TRYPTOPHAN BIOSYNTHESIS PROTEIN"/>
    <property type="match status" value="1"/>
</dbReference>
<dbReference type="Proteomes" id="UP000680656">
    <property type="component" value="Chromosome"/>
</dbReference>
<dbReference type="Gene3D" id="3.40.50.880">
    <property type="match status" value="1"/>
</dbReference>
<dbReference type="PRINTS" id="PR00096">
    <property type="entry name" value="GATASE"/>
</dbReference>
<dbReference type="InterPro" id="IPR029062">
    <property type="entry name" value="Class_I_gatase-like"/>
</dbReference>
<reference evidence="10 11" key="1">
    <citation type="submission" date="2021-05" db="EMBL/GenBank/DDBJ databases">
        <title>A novel Methanospirillum isolate from a pyrite-forming mixed culture.</title>
        <authorList>
            <person name="Bunk B."/>
            <person name="Sproer C."/>
            <person name="Spring S."/>
            <person name="Pester M."/>
        </authorList>
    </citation>
    <scope>NUCLEOTIDE SEQUENCE [LARGE SCALE GENOMIC DNA]</scope>
    <source>
        <strain evidence="10 11">J.3.6.1-F.2.7.3</strain>
    </source>
</reference>
<evidence type="ECO:0000256" key="5">
    <source>
        <dbReference type="ARBA" id="ARBA00022962"/>
    </source>
</evidence>
<dbReference type="EMBL" id="CP075546">
    <property type="protein sequence ID" value="QVV89951.1"/>
    <property type="molecule type" value="Genomic_DNA"/>
</dbReference>
<keyword evidence="7" id="KW-0456">Lyase</keyword>
<dbReference type="FunFam" id="3.40.50.880:FF:000003">
    <property type="entry name" value="Anthranilate synthase component II"/>
    <property type="match status" value="1"/>
</dbReference>
<keyword evidence="6" id="KW-0057">Aromatic amino acid biosynthesis</keyword>
<dbReference type="PRINTS" id="PR00099">
    <property type="entry name" value="CPSGATASE"/>
</dbReference>
<keyword evidence="3" id="KW-0028">Amino-acid biosynthesis</keyword>
<dbReference type="PRINTS" id="PR00097">
    <property type="entry name" value="ANTSNTHASEII"/>
</dbReference>
<proteinExistence type="predicted"/>
<keyword evidence="4" id="KW-0822">Tryptophan biosynthesis</keyword>
<evidence type="ECO:0000256" key="4">
    <source>
        <dbReference type="ARBA" id="ARBA00022822"/>
    </source>
</evidence>
<dbReference type="KEGG" id="mrtj:KHC33_05480"/>
<dbReference type="GO" id="GO:0005829">
    <property type="term" value="C:cytosol"/>
    <property type="evidence" value="ECO:0007669"/>
    <property type="project" value="TreeGrafter"/>
</dbReference>
<keyword evidence="11" id="KW-1185">Reference proteome</keyword>
<dbReference type="PANTHER" id="PTHR43418">
    <property type="entry name" value="MULTIFUNCTIONAL TRYPTOPHAN BIOSYNTHESIS PROTEIN-RELATED"/>
    <property type="match status" value="1"/>
</dbReference>
<name>A0A8E7B2K1_9EURY</name>
<evidence type="ECO:0000256" key="6">
    <source>
        <dbReference type="ARBA" id="ARBA00023141"/>
    </source>
</evidence>
<protein>
    <recommendedName>
        <fullName evidence="2">anthranilate synthase</fullName>
        <ecNumber evidence="2">4.1.3.27</ecNumber>
    </recommendedName>
</protein>
<feature type="domain" description="Glutamine amidotransferase" evidence="9">
    <location>
        <begin position="4"/>
        <end position="186"/>
    </location>
</feature>
<dbReference type="GeneID" id="65567788"/>
<evidence type="ECO:0000256" key="2">
    <source>
        <dbReference type="ARBA" id="ARBA00012266"/>
    </source>
</evidence>
<dbReference type="SUPFAM" id="SSF52317">
    <property type="entry name" value="Class I glutamine amidotransferase-like"/>
    <property type="match status" value="1"/>
</dbReference>
<accession>A0A8E7B2K1</accession>
<dbReference type="AlphaFoldDB" id="A0A8E7B2K1"/>
<dbReference type="CDD" id="cd01743">
    <property type="entry name" value="GATase1_Anthranilate_Synthase"/>
    <property type="match status" value="1"/>
</dbReference>
<gene>
    <name evidence="10" type="ORF">KHC33_05480</name>
</gene>
<sequence length="192" mass="20927">MNVVIIDCFDSFTYNLYQLVGSLGADPIPVTSNNPVEIVEKQEPDRIILSPGPGTPLESGVCADVIKAYIGEVPILGVCLGHQTIIHTLGGTISRMKRPVHGMTSEIRTNGEGIFQSIPDRFTAARYHSLTAEPHHLPSELEVVATAEDDGAIMAVSHRKHPVYGLQFHPESIMTPHGRTIMKNFLQFGGEC</sequence>
<dbReference type="EC" id="4.1.3.27" evidence="2"/>
<dbReference type="PROSITE" id="PS51273">
    <property type="entry name" value="GATASE_TYPE_1"/>
    <property type="match status" value="1"/>
</dbReference>
<dbReference type="Pfam" id="PF00117">
    <property type="entry name" value="GATase"/>
    <property type="match status" value="1"/>
</dbReference>
<evidence type="ECO:0000313" key="10">
    <source>
        <dbReference type="EMBL" id="QVV89951.1"/>
    </source>
</evidence>
<evidence type="ECO:0000256" key="3">
    <source>
        <dbReference type="ARBA" id="ARBA00022605"/>
    </source>
</evidence>
<dbReference type="InterPro" id="IPR006221">
    <property type="entry name" value="TrpG/PapA_dom"/>
</dbReference>
<dbReference type="InterPro" id="IPR050472">
    <property type="entry name" value="Anth_synth/Amidotransfase"/>
</dbReference>
<comment type="catalytic activity">
    <reaction evidence="8">
        <text>chorismate + L-glutamine = anthranilate + pyruvate + L-glutamate + H(+)</text>
        <dbReference type="Rhea" id="RHEA:21732"/>
        <dbReference type="ChEBI" id="CHEBI:15361"/>
        <dbReference type="ChEBI" id="CHEBI:15378"/>
        <dbReference type="ChEBI" id="CHEBI:16567"/>
        <dbReference type="ChEBI" id="CHEBI:29748"/>
        <dbReference type="ChEBI" id="CHEBI:29985"/>
        <dbReference type="ChEBI" id="CHEBI:58359"/>
        <dbReference type="EC" id="4.1.3.27"/>
    </reaction>
</comment>
<dbReference type="GO" id="GO:0000162">
    <property type="term" value="P:L-tryptophan biosynthetic process"/>
    <property type="evidence" value="ECO:0007669"/>
    <property type="project" value="UniProtKB-KW"/>
</dbReference>
<evidence type="ECO:0000256" key="7">
    <source>
        <dbReference type="ARBA" id="ARBA00023239"/>
    </source>
</evidence>
<evidence type="ECO:0000256" key="8">
    <source>
        <dbReference type="ARBA" id="ARBA00047683"/>
    </source>
</evidence>
<evidence type="ECO:0000259" key="9">
    <source>
        <dbReference type="Pfam" id="PF00117"/>
    </source>
</evidence>
<dbReference type="InterPro" id="IPR017926">
    <property type="entry name" value="GATASE"/>
</dbReference>
<evidence type="ECO:0000313" key="11">
    <source>
        <dbReference type="Proteomes" id="UP000680656"/>
    </source>
</evidence>
<evidence type="ECO:0000256" key="1">
    <source>
        <dbReference type="ARBA" id="ARBA00004873"/>
    </source>
</evidence>
<comment type="pathway">
    <text evidence="1">Amino-acid biosynthesis; L-tryptophan biosynthesis; L-tryptophan from chorismate: step 1/5.</text>
</comment>